<keyword evidence="4" id="KW-1133">Transmembrane helix</keyword>
<evidence type="ECO:0000256" key="3">
    <source>
        <dbReference type="ARBA" id="ARBA00023136"/>
    </source>
</evidence>
<reference evidence="5" key="1">
    <citation type="journal article" date="2023" name="Mol. Biol. Evol.">
        <title>Third-Generation Sequencing Reveals the Adaptive Role of the Epigenome in Three Deep-Sea Polychaetes.</title>
        <authorList>
            <person name="Perez M."/>
            <person name="Aroh O."/>
            <person name="Sun Y."/>
            <person name="Lan Y."/>
            <person name="Juniper S.K."/>
            <person name="Young C.R."/>
            <person name="Angers B."/>
            <person name="Qian P.Y."/>
        </authorList>
    </citation>
    <scope>NUCLEOTIDE SEQUENCE</scope>
    <source>
        <strain evidence="5">R07B-5</strain>
    </source>
</reference>
<keyword evidence="6" id="KW-1185">Reference proteome</keyword>
<name>A0AAD9K7Z4_RIDPI</name>
<keyword evidence="2 4" id="KW-0812">Transmembrane</keyword>
<protein>
    <submittedName>
        <fullName evidence="5">Uncharacterized protein</fullName>
    </submittedName>
</protein>
<proteinExistence type="predicted"/>
<feature type="transmembrane region" description="Helical" evidence="4">
    <location>
        <begin position="75"/>
        <end position="94"/>
    </location>
</feature>
<dbReference type="Proteomes" id="UP001209878">
    <property type="component" value="Unassembled WGS sequence"/>
</dbReference>
<dbReference type="InterPro" id="IPR004835">
    <property type="entry name" value="Chitin_synth"/>
</dbReference>
<comment type="caution">
    <text evidence="5">The sequence shown here is derived from an EMBL/GenBank/DDBJ whole genome shotgun (WGS) entry which is preliminary data.</text>
</comment>
<evidence type="ECO:0000313" key="5">
    <source>
        <dbReference type="EMBL" id="KAK2166130.1"/>
    </source>
</evidence>
<dbReference type="GO" id="GO:0016020">
    <property type="term" value="C:membrane"/>
    <property type="evidence" value="ECO:0007669"/>
    <property type="project" value="UniProtKB-SubCell"/>
</dbReference>
<dbReference type="GO" id="GO:0071944">
    <property type="term" value="C:cell periphery"/>
    <property type="evidence" value="ECO:0007669"/>
    <property type="project" value="TreeGrafter"/>
</dbReference>
<evidence type="ECO:0000256" key="2">
    <source>
        <dbReference type="ARBA" id="ARBA00022692"/>
    </source>
</evidence>
<dbReference type="GO" id="GO:0004100">
    <property type="term" value="F:chitin synthase activity"/>
    <property type="evidence" value="ECO:0007669"/>
    <property type="project" value="InterPro"/>
</dbReference>
<organism evidence="5 6">
    <name type="scientific">Ridgeia piscesae</name>
    <name type="common">Tubeworm</name>
    <dbReference type="NCBI Taxonomy" id="27915"/>
    <lineage>
        <taxon>Eukaryota</taxon>
        <taxon>Metazoa</taxon>
        <taxon>Spiralia</taxon>
        <taxon>Lophotrochozoa</taxon>
        <taxon>Annelida</taxon>
        <taxon>Polychaeta</taxon>
        <taxon>Sedentaria</taxon>
        <taxon>Canalipalpata</taxon>
        <taxon>Sabellida</taxon>
        <taxon>Siboglinidae</taxon>
        <taxon>Ridgeia</taxon>
    </lineage>
</organism>
<dbReference type="PANTHER" id="PTHR22914:SF42">
    <property type="entry name" value="CHITIN SYNTHASE"/>
    <property type="match status" value="1"/>
</dbReference>
<feature type="transmembrane region" description="Helical" evidence="4">
    <location>
        <begin position="47"/>
        <end position="63"/>
    </location>
</feature>
<evidence type="ECO:0000313" key="6">
    <source>
        <dbReference type="Proteomes" id="UP001209878"/>
    </source>
</evidence>
<dbReference type="EMBL" id="JAODUO010001334">
    <property type="protein sequence ID" value="KAK2166130.1"/>
    <property type="molecule type" value="Genomic_DNA"/>
</dbReference>
<evidence type="ECO:0000256" key="1">
    <source>
        <dbReference type="ARBA" id="ARBA00004141"/>
    </source>
</evidence>
<dbReference type="PANTHER" id="PTHR22914">
    <property type="entry name" value="CHITIN SYNTHASE"/>
    <property type="match status" value="1"/>
</dbReference>
<gene>
    <name evidence="5" type="ORF">NP493_1327g00043</name>
</gene>
<dbReference type="GO" id="GO:0006031">
    <property type="term" value="P:chitin biosynthetic process"/>
    <property type="evidence" value="ECO:0007669"/>
    <property type="project" value="TreeGrafter"/>
</dbReference>
<comment type="subcellular location">
    <subcellularLocation>
        <location evidence="1">Membrane</location>
        <topology evidence="1">Multi-pass membrane protein</topology>
    </subcellularLocation>
</comment>
<sequence>MVCFKCKASTQLTIAGYMTTIYAIIMLAVTVGIVVQTAQDTWTSPNAMFIIIVVGIFTLAGFLHPEEFMCLVPGILYFLCIPSGFVLLFIYSMVNMNVVSWGTREIPQTTDPQADKEKECNRKRSRFMRELKRILVTICCCIKERCVNFIDERSGTATTPPKRQEIVKEIIAELGKMESDSGAGASGGQLPVTTPPPAYAIPTTSGATRATDAGRLTTEVVCESPRGRPRRAETSYGRPAISRSLLEERQRSIVRQLDSIHQVAL</sequence>
<accession>A0AAD9K7Z4</accession>
<feature type="transmembrane region" description="Helical" evidence="4">
    <location>
        <begin position="12"/>
        <end position="35"/>
    </location>
</feature>
<keyword evidence="3 4" id="KW-0472">Membrane</keyword>
<evidence type="ECO:0000256" key="4">
    <source>
        <dbReference type="SAM" id="Phobius"/>
    </source>
</evidence>
<dbReference type="AlphaFoldDB" id="A0AAD9K7Z4"/>